<dbReference type="SUPFAM" id="SSF56925">
    <property type="entry name" value="OMPA-like"/>
    <property type="match status" value="1"/>
</dbReference>
<keyword evidence="4 6" id="KW-0732">Signal</keyword>
<dbReference type="Pfam" id="PF13505">
    <property type="entry name" value="OMP_b-brl"/>
    <property type="match status" value="1"/>
</dbReference>
<reference evidence="8 9" key="1">
    <citation type="submission" date="2019-06" db="EMBL/GenBank/DDBJ databases">
        <authorList>
            <person name="Yang Y."/>
        </authorList>
    </citation>
    <scope>NUCLEOTIDE SEQUENCE [LARGE SCALE GENOMIC DNA]</scope>
    <source>
        <strain evidence="8 9">BIT-26</strain>
    </source>
</reference>
<comment type="caution">
    <text evidence="8">The sequence shown here is derived from an EMBL/GenBank/DDBJ whole genome shotgun (WGS) entry which is preliminary data.</text>
</comment>
<dbReference type="PANTHER" id="PTHR35892:SF2">
    <property type="entry name" value="OUTER MEMBRANE PROTEIN PAGN"/>
    <property type="match status" value="1"/>
</dbReference>
<dbReference type="GO" id="GO:0009279">
    <property type="term" value="C:cell outer membrane"/>
    <property type="evidence" value="ECO:0007669"/>
    <property type="project" value="UniProtKB-SubCell"/>
</dbReference>
<organism evidence="8 9">
    <name type="scientific">Mixta tenebrionis</name>
    <dbReference type="NCBI Taxonomy" id="2562439"/>
    <lineage>
        <taxon>Bacteria</taxon>
        <taxon>Pseudomonadati</taxon>
        <taxon>Pseudomonadota</taxon>
        <taxon>Gammaproteobacteria</taxon>
        <taxon>Enterobacterales</taxon>
        <taxon>Erwiniaceae</taxon>
        <taxon>Mixta</taxon>
    </lineage>
</organism>
<keyword evidence="9" id="KW-1185">Reference proteome</keyword>
<dbReference type="RefSeq" id="WP_141177633.1">
    <property type="nucleotide sequence ID" value="NZ_JBHUFX010000025.1"/>
</dbReference>
<evidence type="ECO:0000256" key="1">
    <source>
        <dbReference type="ARBA" id="ARBA00004571"/>
    </source>
</evidence>
<evidence type="ECO:0000256" key="2">
    <source>
        <dbReference type="ARBA" id="ARBA00022452"/>
    </source>
</evidence>
<dbReference type="PRINTS" id="PR00316">
    <property type="entry name" value="ENTEROVIROMP"/>
</dbReference>
<evidence type="ECO:0000256" key="6">
    <source>
        <dbReference type="SAM" id="SignalP"/>
    </source>
</evidence>
<feature type="domain" description="Outer membrane protein beta-barrel" evidence="7">
    <location>
        <begin position="7"/>
        <end position="191"/>
    </location>
</feature>
<dbReference type="AlphaFoldDB" id="A0A506V2H2"/>
<dbReference type="Proteomes" id="UP000319523">
    <property type="component" value="Unassembled WGS sequence"/>
</dbReference>
<evidence type="ECO:0000259" key="7">
    <source>
        <dbReference type="Pfam" id="PF13505"/>
    </source>
</evidence>
<accession>A0A506V2H2</accession>
<sequence length="191" mass="21038">MKKLSLALLLAAATLSGSALAEYQSVTVGYAQSKVEDFKNIRGVNLQYRYEFDDMVGVMASFSYMKNSELKGGKDTGYEQGYEISRSRNADMKYYSVLVGPTFRLNDYVSLYALGGLAHTKAELNDTWNIINIYELESKSSEKSSAFAYGLGVIINPTAALSISLGYEGTETDFGKKYSINGFNIGLGYNF</sequence>
<evidence type="ECO:0000256" key="4">
    <source>
        <dbReference type="ARBA" id="ARBA00022729"/>
    </source>
</evidence>
<dbReference type="Gene3D" id="2.40.160.20">
    <property type="match status" value="1"/>
</dbReference>
<dbReference type="InterPro" id="IPR027385">
    <property type="entry name" value="Beta-barrel_OMP"/>
</dbReference>
<dbReference type="PANTHER" id="PTHR35892">
    <property type="entry name" value="OUTER MEMBRANE PROTEIN PAGN-RELATED"/>
    <property type="match status" value="1"/>
</dbReference>
<dbReference type="EMBL" id="VHQI01000014">
    <property type="protein sequence ID" value="TPW39867.1"/>
    <property type="molecule type" value="Genomic_DNA"/>
</dbReference>
<dbReference type="InterPro" id="IPR011250">
    <property type="entry name" value="OMP/PagP_B-barrel"/>
</dbReference>
<comment type="subcellular location">
    <subcellularLocation>
        <location evidence="1">Cell outer membrane</location>
        <topology evidence="1">Multi-pass membrane protein</topology>
    </subcellularLocation>
</comment>
<protein>
    <submittedName>
        <fullName evidence="8">Outer membrane beta-barrel protein</fullName>
    </submittedName>
</protein>
<dbReference type="InterPro" id="IPR000758">
    <property type="entry name" value="Enterovir_OMP"/>
</dbReference>
<keyword evidence="3" id="KW-0812">Transmembrane</keyword>
<feature type="chain" id="PRO_5021325220" evidence="6">
    <location>
        <begin position="22"/>
        <end position="191"/>
    </location>
</feature>
<dbReference type="GO" id="GO:0044384">
    <property type="term" value="C:host outer membrane"/>
    <property type="evidence" value="ECO:0007669"/>
    <property type="project" value="InterPro"/>
</dbReference>
<keyword evidence="2" id="KW-1134">Transmembrane beta strand</keyword>
<gene>
    <name evidence="8" type="ORF">FKM52_18475</name>
</gene>
<evidence type="ECO:0000256" key="3">
    <source>
        <dbReference type="ARBA" id="ARBA00022692"/>
    </source>
</evidence>
<dbReference type="InterPro" id="IPR051723">
    <property type="entry name" value="Bact_OM_Invasion-Related"/>
</dbReference>
<dbReference type="OrthoDB" id="5873117at2"/>
<evidence type="ECO:0000313" key="9">
    <source>
        <dbReference type="Proteomes" id="UP000319523"/>
    </source>
</evidence>
<feature type="signal peptide" evidence="6">
    <location>
        <begin position="1"/>
        <end position="21"/>
    </location>
</feature>
<evidence type="ECO:0000256" key="5">
    <source>
        <dbReference type="ARBA" id="ARBA00023136"/>
    </source>
</evidence>
<evidence type="ECO:0000313" key="8">
    <source>
        <dbReference type="EMBL" id="TPW39867.1"/>
    </source>
</evidence>
<proteinExistence type="predicted"/>
<name>A0A506V2H2_9GAMM</name>
<keyword evidence="5" id="KW-0472">Membrane</keyword>